<sequence>MIKRLAAVAVLVASLGLAQANQVSEFTESYSETVKVSGQFLKGLQFTDVDYAVAPHLYFPSVYQGPVCIYVSSADGRYKSQYQYTLTEPTEGLVSIEFPTQYINELEEFSPGELGLLANAQQDCSSLNGNYLVGSWGMPKSMTNIAVFLRSNARRDVATIFGRDDGENKTAPITVKCQDLRSNYRVSYDKECVLQGVNTNQMTRVVIKRRNLRAMPDEVVELFQ</sequence>
<gene>
    <name evidence="2" type="ORF">D3795_07640</name>
</gene>
<evidence type="ECO:0000256" key="1">
    <source>
        <dbReference type="SAM" id="SignalP"/>
    </source>
</evidence>
<keyword evidence="3" id="KW-1185">Reference proteome</keyword>
<reference evidence="2 3" key="1">
    <citation type="submission" date="2018-09" db="EMBL/GenBank/DDBJ databases">
        <title>Whole genome sequencing of Idiomarina andamanensis W-5T (LMG 29773T= JCM 31645T).</title>
        <authorList>
            <person name="Das S.K."/>
        </authorList>
    </citation>
    <scope>NUCLEOTIDE SEQUENCE [LARGE SCALE GENOMIC DNA]</scope>
    <source>
        <strain evidence="2 3">W-5T</strain>
    </source>
</reference>
<feature type="signal peptide" evidence="1">
    <location>
        <begin position="1"/>
        <end position="20"/>
    </location>
</feature>
<dbReference type="Proteomes" id="UP000427820">
    <property type="component" value="Chromosome"/>
</dbReference>
<organism evidence="2 3">
    <name type="scientific">Pseudidiomarina andamanensis</name>
    <dbReference type="NCBI Taxonomy" id="1940690"/>
    <lineage>
        <taxon>Bacteria</taxon>
        <taxon>Pseudomonadati</taxon>
        <taxon>Pseudomonadota</taxon>
        <taxon>Gammaproteobacteria</taxon>
        <taxon>Alteromonadales</taxon>
        <taxon>Idiomarinaceae</taxon>
        <taxon>Pseudidiomarina</taxon>
    </lineage>
</organism>
<accession>A0AA92EVL1</accession>
<protein>
    <submittedName>
        <fullName evidence="2">Uncharacterized protein</fullName>
    </submittedName>
</protein>
<evidence type="ECO:0000313" key="2">
    <source>
        <dbReference type="EMBL" id="QGT96040.1"/>
    </source>
</evidence>
<evidence type="ECO:0000313" key="3">
    <source>
        <dbReference type="Proteomes" id="UP000427820"/>
    </source>
</evidence>
<dbReference type="AlphaFoldDB" id="A0AA92EVL1"/>
<dbReference type="RefSeq" id="WP_156267595.1">
    <property type="nucleotide sequence ID" value="NZ_CP032551.1"/>
</dbReference>
<dbReference type="EMBL" id="CP032551">
    <property type="protein sequence ID" value="QGT96040.1"/>
    <property type="molecule type" value="Genomic_DNA"/>
</dbReference>
<dbReference type="KEGG" id="panm:D3795_07640"/>
<proteinExistence type="predicted"/>
<keyword evidence="1" id="KW-0732">Signal</keyword>
<feature type="chain" id="PRO_5041685106" evidence="1">
    <location>
        <begin position="21"/>
        <end position="224"/>
    </location>
</feature>
<name>A0AA92EVL1_9GAMM</name>